<evidence type="ECO:0000313" key="8">
    <source>
        <dbReference type="EMBL" id="SDC52108.1"/>
    </source>
</evidence>
<proteinExistence type="inferred from homology"/>
<dbReference type="PANTHER" id="PTHR33452:SF1">
    <property type="entry name" value="INNER MEMBRANE PROTEIN YPHA-RELATED"/>
    <property type="match status" value="1"/>
</dbReference>
<organism evidence="8 9">
    <name type="scientific">Melghirimyces thermohalophilus</name>
    <dbReference type="NCBI Taxonomy" id="1236220"/>
    <lineage>
        <taxon>Bacteria</taxon>
        <taxon>Bacillati</taxon>
        <taxon>Bacillota</taxon>
        <taxon>Bacilli</taxon>
        <taxon>Bacillales</taxon>
        <taxon>Thermoactinomycetaceae</taxon>
        <taxon>Melghirimyces</taxon>
    </lineage>
</organism>
<feature type="transmembrane region" description="Helical" evidence="7">
    <location>
        <begin position="46"/>
        <end position="65"/>
    </location>
</feature>
<dbReference type="RefSeq" id="WP_091569572.1">
    <property type="nucleotide sequence ID" value="NZ_FMZA01000009.1"/>
</dbReference>
<name>A0A1G6M972_9BACL</name>
<accession>A0A1G6M972</accession>
<dbReference type="GO" id="GO:0005886">
    <property type="term" value="C:plasma membrane"/>
    <property type="evidence" value="ECO:0007669"/>
    <property type="project" value="UniProtKB-SubCell"/>
</dbReference>
<evidence type="ECO:0000256" key="3">
    <source>
        <dbReference type="ARBA" id="ARBA00022475"/>
    </source>
</evidence>
<comment type="similarity">
    <text evidence="2">Belongs to the DoxX family.</text>
</comment>
<dbReference type="InterPro" id="IPR032808">
    <property type="entry name" value="DoxX"/>
</dbReference>
<reference evidence="8 9" key="1">
    <citation type="submission" date="2016-10" db="EMBL/GenBank/DDBJ databases">
        <authorList>
            <person name="de Groot N.N."/>
        </authorList>
    </citation>
    <scope>NUCLEOTIDE SEQUENCE [LARGE SCALE GENOMIC DNA]</scope>
    <source>
        <strain evidence="8 9">DSM 45514</strain>
    </source>
</reference>
<feature type="transmembrane region" description="Helical" evidence="7">
    <location>
        <begin position="72"/>
        <end position="95"/>
    </location>
</feature>
<dbReference type="EMBL" id="FMZA01000009">
    <property type="protein sequence ID" value="SDC52108.1"/>
    <property type="molecule type" value="Genomic_DNA"/>
</dbReference>
<dbReference type="InterPro" id="IPR051907">
    <property type="entry name" value="DoxX-like_oxidoreductase"/>
</dbReference>
<dbReference type="OrthoDB" id="886570at2"/>
<protein>
    <submittedName>
        <fullName evidence="8">Uncharacterized membrane protein YphA, DoxX/SURF4 family</fullName>
    </submittedName>
</protein>
<keyword evidence="4 7" id="KW-0812">Transmembrane</keyword>
<dbReference type="AlphaFoldDB" id="A0A1G6M972"/>
<dbReference type="PANTHER" id="PTHR33452">
    <property type="entry name" value="OXIDOREDUCTASE CATD-RELATED"/>
    <property type="match status" value="1"/>
</dbReference>
<evidence type="ECO:0000256" key="6">
    <source>
        <dbReference type="ARBA" id="ARBA00023136"/>
    </source>
</evidence>
<evidence type="ECO:0000256" key="4">
    <source>
        <dbReference type="ARBA" id="ARBA00022692"/>
    </source>
</evidence>
<comment type="subcellular location">
    <subcellularLocation>
        <location evidence="1">Cell membrane</location>
        <topology evidence="1">Multi-pass membrane protein</topology>
    </subcellularLocation>
</comment>
<evidence type="ECO:0000256" key="2">
    <source>
        <dbReference type="ARBA" id="ARBA00006679"/>
    </source>
</evidence>
<keyword evidence="3" id="KW-1003">Cell membrane</keyword>
<feature type="transmembrane region" description="Helical" evidence="7">
    <location>
        <begin position="101"/>
        <end position="120"/>
    </location>
</feature>
<keyword evidence="6 7" id="KW-0472">Membrane</keyword>
<sequence length="133" mass="14453">MEKKSDIGALILRVVLGLIFLAHGLVKFQDGLAHTATSFSEIGVPGWMAYAVAWLELVGGIALILGLGTRIFALLFALFMLGAIVKVKLAAGFVSGYELDLALLAIAIHLVLYGQHRYAIDRLITRGDYRKIK</sequence>
<dbReference type="STRING" id="1236220.SAMN04488112_10971"/>
<keyword evidence="5 7" id="KW-1133">Transmembrane helix</keyword>
<evidence type="ECO:0000313" key="9">
    <source>
        <dbReference type="Proteomes" id="UP000199387"/>
    </source>
</evidence>
<keyword evidence="9" id="KW-1185">Reference proteome</keyword>
<feature type="transmembrane region" description="Helical" evidence="7">
    <location>
        <begin position="7"/>
        <end position="26"/>
    </location>
</feature>
<evidence type="ECO:0000256" key="1">
    <source>
        <dbReference type="ARBA" id="ARBA00004651"/>
    </source>
</evidence>
<dbReference type="Proteomes" id="UP000199387">
    <property type="component" value="Unassembled WGS sequence"/>
</dbReference>
<dbReference type="Pfam" id="PF07681">
    <property type="entry name" value="DoxX"/>
    <property type="match status" value="1"/>
</dbReference>
<gene>
    <name evidence="8" type="ORF">SAMN04488112_10971</name>
</gene>
<evidence type="ECO:0000256" key="5">
    <source>
        <dbReference type="ARBA" id="ARBA00022989"/>
    </source>
</evidence>
<evidence type="ECO:0000256" key="7">
    <source>
        <dbReference type="SAM" id="Phobius"/>
    </source>
</evidence>